<dbReference type="GO" id="GO:0005506">
    <property type="term" value="F:iron ion binding"/>
    <property type="evidence" value="ECO:0007669"/>
    <property type="project" value="InterPro"/>
</dbReference>
<dbReference type="InterPro" id="IPR006694">
    <property type="entry name" value="Fatty_acid_hydroxylase"/>
</dbReference>
<proteinExistence type="predicted"/>
<dbReference type="GO" id="GO:0016491">
    <property type="term" value="F:oxidoreductase activity"/>
    <property type="evidence" value="ECO:0007669"/>
    <property type="project" value="InterPro"/>
</dbReference>
<evidence type="ECO:0000256" key="5">
    <source>
        <dbReference type="SAM" id="Phobius"/>
    </source>
</evidence>
<dbReference type="EMBL" id="BLXT01007982">
    <property type="protein sequence ID" value="GFO44759.1"/>
    <property type="molecule type" value="Genomic_DNA"/>
</dbReference>
<accession>A0AAV4DL38</accession>
<keyword evidence="8" id="KW-1185">Reference proteome</keyword>
<feature type="transmembrane region" description="Helical" evidence="5">
    <location>
        <begin position="99"/>
        <end position="121"/>
    </location>
</feature>
<protein>
    <submittedName>
        <fullName evidence="7">Cholesterol 25-hydroxylase-like protein 1, member 2</fullName>
    </submittedName>
</protein>
<evidence type="ECO:0000313" key="8">
    <source>
        <dbReference type="Proteomes" id="UP000735302"/>
    </source>
</evidence>
<dbReference type="GO" id="GO:0016020">
    <property type="term" value="C:membrane"/>
    <property type="evidence" value="ECO:0007669"/>
    <property type="project" value="UniProtKB-SubCell"/>
</dbReference>
<keyword evidence="3 5" id="KW-1133">Transmembrane helix</keyword>
<name>A0AAV4DL38_9GAST</name>
<feature type="transmembrane region" description="Helical" evidence="5">
    <location>
        <begin position="141"/>
        <end position="162"/>
    </location>
</feature>
<comment type="caution">
    <text evidence="7">The sequence shown here is derived from an EMBL/GenBank/DDBJ whole genome shotgun (WGS) entry which is preliminary data.</text>
</comment>
<dbReference type="AlphaFoldDB" id="A0AAV4DL38"/>
<evidence type="ECO:0000256" key="1">
    <source>
        <dbReference type="ARBA" id="ARBA00004370"/>
    </source>
</evidence>
<organism evidence="7 8">
    <name type="scientific">Plakobranchus ocellatus</name>
    <dbReference type="NCBI Taxonomy" id="259542"/>
    <lineage>
        <taxon>Eukaryota</taxon>
        <taxon>Metazoa</taxon>
        <taxon>Spiralia</taxon>
        <taxon>Lophotrochozoa</taxon>
        <taxon>Mollusca</taxon>
        <taxon>Gastropoda</taxon>
        <taxon>Heterobranchia</taxon>
        <taxon>Euthyneura</taxon>
        <taxon>Panpulmonata</taxon>
        <taxon>Sacoglossa</taxon>
        <taxon>Placobranchoidea</taxon>
        <taxon>Plakobranchidae</taxon>
        <taxon>Plakobranchus</taxon>
    </lineage>
</organism>
<dbReference type="GO" id="GO:0008610">
    <property type="term" value="P:lipid biosynthetic process"/>
    <property type="evidence" value="ECO:0007669"/>
    <property type="project" value="InterPro"/>
</dbReference>
<feature type="domain" description="Fatty acid hydroxylase" evidence="6">
    <location>
        <begin position="146"/>
        <end position="280"/>
    </location>
</feature>
<gene>
    <name evidence="7" type="ORF">PoB_007126400</name>
</gene>
<comment type="subcellular location">
    <subcellularLocation>
        <location evidence="1">Membrane</location>
    </subcellularLocation>
</comment>
<sequence>MPTIVDMSQNMTNSSSPESVKHSFGEDILQIEWRFLQPLWDICLCYDRWLESPVFPVILSVVTYMGLCLPYMFFDIICKDHVWYRKYKIQSEKEVTMGQMIDTLSLTFWNHILFIMPAAVAQMVWVPVEPLPNLAPPVFEFVWHQVVGLFVFDFQYFVYHVVHHKVRFLYRHIHSVHHRYHSPFVWVTQYLHPWELTAVGLLITTNMWFFKAHPLTVWSYMLLNIIISVDVHTGFDFPVFLQHLDPTGNFGGSPKHDMHHQRPLTNFGPYFNHLDKLYGSFCPPMSAGGRKSKALLDYERKARECKKNL</sequence>
<evidence type="ECO:0000256" key="4">
    <source>
        <dbReference type="ARBA" id="ARBA00023136"/>
    </source>
</evidence>
<feature type="transmembrane region" description="Helical" evidence="5">
    <location>
        <begin position="54"/>
        <end position="78"/>
    </location>
</feature>
<evidence type="ECO:0000256" key="2">
    <source>
        <dbReference type="ARBA" id="ARBA00022692"/>
    </source>
</evidence>
<reference evidence="7 8" key="1">
    <citation type="journal article" date="2021" name="Elife">
        <title>Chloroplast acquisition without the gene transfer in kleptoplastic sea slugs, Plakobranchus ocellatus.</title>
        <authorList>
            <person name="Maeda T."/>
            <person name="Takahashi S."/>
            <person name="Yoshida T."/>
            <person name="Shimamura S."/>
            <person name="Takaki Y."/>
            <person name="Nagai Y."/>
            <person name="Toyoda A."/>
            <person name="Suzuki Y."/>
            <person name="Arimoto A."/>
            <person name="Ishii H."/>
            <person name="Satoh N."/>
            <person name="Nishiyama T."/>
            <person name="Hasebe M."/>
            <person name="Maruyama T."/>
            <person name="Minagawa J."/>
            <person name="Obokata J."/>
            <person name="Shigenobu S."/>
        </authorList>
    </citation>
    <scope>NUCLEOTIDE SEQUENCE [LARGE SCALE GENOMIC DNA]</scope>
</reference>
<dbReference type="PANTHER" id="PTHR11863">
    <property type="entry name" value="STEROL DESATURASE"/>
    <property type="match status" value="1"/>
</dbReference>
<dbReference type="Pfam" id="PF04116">
    <property type="entry name" value="FA_hydroxylase"/>
    <property type="match status" value="1"/>
</dbReference>
<dbReference type="Proteomes" id="UP000735302">
    <property type="component" value="Unassembled WGS sequence"/>
</dbReference>
<evidence type="ECO:0000259" key="6">
    <source>
        <dbReference type="Pfam" id="PF04116"/>
    </source>
</evidence>
<keyword evidence="4 5" id="KW-0472">Membrane</keyword>
<keyword evidence="2 5" id="KW-0812">Transmembrane</keyword>
<evidence type="ECO:0000313" key="7">
    <source>
        <dbReference type="EMBL" id="GFO44759.1"/>
    </source>
</evidence>
<evidence type="ECO:0000256" key="3">
    <source>
        <dbReference type="ARBA" id="ARBA00022989"/>
    </source>
</evidence>
<dbReference type="InterPro" id="IPR050307">
    <property type="entry name" value="Sterol_Desaturase_Related"/>
</dbReference>